<proteinExistence type="predicted"/>
<gene>
    <name evidence="1" type="ORF">DS031_02770</name>
</gene>
<dbReference type="InterPro" id="IPR020140">
    <property type="entry name" value="Uncharacterised_YusG"/>
</dbReference>
<keyword evidence="2" id="KW-1185">Reference proteome</keyword>
<dbReference type="EMBL" id="QOCW01000002">
    <property type="protein sequence ID" value="RBW70935.1"/>
    <property type="molecule type" value="Genomic_DNA"/>
</dbReference>
<evidence type="ECO:0000313" key="1">
    <source>
        <dbReference type="EMBL" id="RBW70935.1"/>
    </source>
</evidence>
<dbReference type="AlphaFoldDB" id="A0A366Y0P8"/>
<comment type="caution">
    <text evidence="1">The sequence shown here is derived from an EMBL/GenBank/DDBJ whole genome shotgun (WGS) entry which is preliminary data.</text>
</comment>
<dbReference type="Pfam" id="PF10830">
    <property type="entry name" value="DUF2553"/>
    <property type="match status" value="1"/>
</dbReference>
<organism evidence="1 2">
    <name type="scientific">Bacillus taeanensis</name>
    <dbReference type="NCBI Taxonomy" id="273032"/>
    <lineage>
        <taxon>Bacteria</taxon>
        <taxon>Bacillati</taxon>
        <taxon>Bacillota</taxon>
        <taxon>Bacilli</taxon>
        <taxon>Bacillales</taxon>
        <taxon>Bacillaceae</taxon>
        <taxon>Bacillus</taxon>
    </lineage>
</organism>
<protein>
    <submittedName>
        <fullName evidence="1">Uncharacterized protein</fullName>
    </submittedName>
</protein>
<accession>A0A366Y0P8</accession>
<sequence>MYVKSINNGVSIVTDNKEKKTINTEKVNEEFAEEFVVPKEKSFKIKTEKTPSMDSYVEPCDQGWC</sequence>
<dbReference type="Proteomes" id="UP000253314">
    <property type="component" value="Unassembled WGS sequence"/>
</dbReference>
<name>A0A366Y0P8_9BACI</name>
<evidence type="ECO:0000313" key="2">
    <source>
        <dbReference type="Proteomes" id="UP000253314"/>
    </source>
</evidence>
<reference evidence="1 2" key="1">
    <citation type="submission" date="2018-07" db="EMBL/GenBank/DDBJ databases">
        <title>Lottiidibacillus patelloidae gen. nov., sp. nov., isolated from the intestinal tract of a marine limpet and the reclassification of B. taeanensis BH030017T, B. algicola KMM 3737T and B. hwajinpoensis SW-72T as genus Lottiidibacillus.</title>
        <authorList>
            <person name="Liu R."/>
            <person name="Huang Z."/>
        </authorList>
    </citation>
    <scope>NUCLEOTIDE SEQUENCE [LARGE SCALE GENOMIC DNA]</scope>
    <source>
        <strain evidence="1 2">BH030017</strain>
    </source>
</reference>